<dbReference type="InParanoid" id="A0A7R8YXJ0"/>
<evidence type="ECO:0000256" key="1">
    <source>
        <dbReference type="SAM" id="MobiDB-lite"/>
    </source>
</evidence>
<accession>A0A7R8YXJ0</accession>
<proteinExistence type="predicted"/>
<dbReference type="EMBL" id="LR899012">
    <property type="protein sequence ID" value="CAD7089043.1"/>
    <property type="molecule type" value="Genomic_DNA"/>
</dbReference>
<evidence type="ECO:0000313" key="3">
    <source>
        <dbReference type="Proteomes" id="UP000594454"/>
    </source>
</evidence>
<organism evidence="2 3">
    <name type="scientific">Hermetia illucens</name>
    <name type="common">Black soldier fly</name>
    <dbReference type="NCBI Taxonomy" id="343691"/>
    <lineage>
        <taxon>Eukaryota</taxon>
        <taxon>Metazoa</taxon>
        <taxon>Ecdysozoa</taxon>
        <taxon>Arthropoda</taxon>
        <taxon>Hexapoda</taxon>
        <taxon>Insecta</taxon>
        <taxon>Pterygota</taxon>
        <taxon>Neoptera</taxon>
        <taxon>Endopterygota</taxon>
        <taxon>Diptera</taxon>
        <taxon>Brachycera</taxon>
        <taxon>Stratiomyomorpha</taxon>
        <taxon>Stratiomyidae</taxon>
        <taxon>Hermetiinae</taxon>
        <taxon>Hermetia</taxon>
    </lineage>
</organism>
<sequence length="69" mass="7895">MVRLSQMWIRESRTETRVAATTSKSKNNLDKKAHSTTKSSKDDKTMEILVNYSYIQGSIPHLYIHIPSA</sequence>
<feature type="compositionally biased region" description="Basic and acidic residues" evidence="1">
    <location>
        <begin position="27"/>
        <end position="40"/>
    </location>
</feature>
<reference evidence="2 3" key="1">
    <citation type="submission" date="2020-11" db="EMBL/GenBank/DDBJ databases">
        <authorList>
            <person name="Wallbank WR R."/>
            <person name="Pardo Diaz C."/>
            <person name="Kozak K."/>
            <person name="Martin S."/>
            <person name="Jiggins C."/>
            <person name="Moest M."/>
            <person name="Warren A I."/>
            <person name="Generalovic N T."/>
            <person name="Byers J.R.P. K."/>
            <person name="Montejo-Kovacevich G."/>
            <person name="Yen C E."/>
        </authorList>
    </citation>
    <scope>NUCLEOTIDE SEQUENCE [LARGE SCALE GENOMIC DNA]</scope>
</reference>
<protein>
    <submittedName>
        <fullName evidence="2">Uncharacterized protein</fullName>
    </submittedName>
</protein>
<dbReference type="Proteomes" id="UP000594454">
    <property type="component" value="Chromosome 4"/>
</dbReference>
<gene>
    <name evidence="2" type="ORF">HERILL_LOCUS11624</name>
</gene>
<name>A0A7R8YXJ0_HERIL</name>
<feature type="region of interest" description="Disordered" evidence="1">
    <location>
        <begin position="15"/>
        <end position="40"/>
    </location>
</feature>
<keyword evidence="3" id="KW-1185">Reference proteome</keyword>
<dbReference type="AlphaFoldDB" id="A0A7R8YXJ0"/>
<evidence type="ECO:0000313" key="2">
    <source>
        <dbReference type="EMBL" id="CAD7089043.1"/>
    </source>
</evidence>